<evidence type="ECO:0000313" key="2">
    <source>
        <dbReference type="EMBL" id="BAN26749.1"/>
    </source>
</evidence>
<dbReference type="CDD" id="cd03024">
    <property type="entry name" value="DsbA_FrnE"/>
    <property type="match status" value="1"/>
</dbReference>
<dbReference type="Proteomes" id="UP000013966">
    <property type="component" value="Chromosome 3"/>
</dbReference>
<organism evidence="2 3">
    <name type="scientific">Caballeronia insecticola</name>
    <dbReference type="NCBI Taxonomy" id="758793"/>
    <lineage>
        <taxon>Bacteria</taxon>
        <taxon>Pseudomonadati</taxon>
        <taxon>Pseudomonadota</taxon>
        <taxon>Betaproteobacteria</taxon>
        <taxon>Burkholderiales</taxon>
        <taxon>Burkholderiaceae</taxon>
        <taxon>Caballeronia</taxon>
    </lineage>
</organism>
<dbReference type="SUPFAM" id="SSF52833">
    <property type="entry name" value="Thioredoxin-like"/>
    <property type="match status" value="1"/>
</dbReference>
<sequence>MHGLQARVICASLPDSFRFFSITIMTRALQIDFVSDIACPWCAVGLASLQRALERLGDSVDAHITLHPFELNPNMAPEGEALVDHIGRKYGRTPEQIKEAQATIRERGAREGFAFGERNRIYNTFDAHRLLHWAQIEGKQLPLKLALLRAYHGEGRDPGNPDVLIEAAQSVGLDGNRAREVIQSGAYADEVRAEEREFQQLGIQSVPAIILDRKYLVSGGQPSEVFEEAIRKIIDEKA</sequence>
<dbReference type="KEGG" id="buo:BRPE64_CCDS06660"/>
<gene>
    <name evidence="2" type="ORF">BRPE64_CCDS06660</name>
</gene>
<dbReference type="Pfam" id="PF01323">
    <property type="entry name" value="DSBA"/>
    <property type="match status" value="1"/>
</dbReference>
<dbReference type="PATRIC" id="fig|758793.3.peg.4977"/>
<dbReference type="GO" id="GO:0016491">
    <property type="term" value="F:oxidoreductase activity"/>
    <property type="evidence" value="ECO:0007669"/>
    <property type="project" value="InterPro"/>
</dbReference>
<dbReference type="STRING" id="758793.BRPE64_CCDS06660"/>
<dbReference type="AlphaFoldDB" id="R4WQD1"/>
<reference evidence="2 3" key="1">
    <citation type="journal article" date="2013" name="Genome Announc.">
        <title>Complete Genome Sequence of Burkholderia sp. Strain RPE64, Bacterial Symbiont of the Bean Bug Riptortus pedestris.</title>
        <authorList>
            <person name="Shibata T.F."/>
            <person name="Maeda T."/>
            <person name="Nikoh N."/>
            <person name="Yamaguchi K."/>
            <person name="Oshima K."/>
            <person name="Hattori M."/>
            <person name="Nishiyama T."/>
            <person name="Hasebe M."/>
            <person name="Fukatsu T."/>
            <person name="Kikuchi Y."/>
            <person name="Shigenobu S."/>
        </authorList>
    </citation>
    <scope>NUCLEOTIDE SEQUENCE [LARGE SCALE GENOMIC DNA]</scope>
</reference>
<evidence type="ECO:0000259" key="1">
    <source>
        <dbReference type="Pfam" id="PF01323"/>
    </source>
</evidence>
<dbReference type="PANTHER" id="PTHR13887:SF41">
    <property type="entry name" value="THIOREDOXIN SUPERFAMILY PROTEIN"/>
    <property type="match status" value="1"/>
</dbReference>
<dbReference type="InterPro" id="IPR036249">
    <property type="entry name" value="Thioredoxin-like_sf"/>
</dbReference>
<dbReference type="InterPro" id="IPR001853">
    <property type="entry name" value="DSBA-like_thioredoxin_dom"/>
</dbReference>
<dbReference type="EMBL" id="AP013060">
    <property type="protein sequence ID" value="BAN26749.1"/>
    <property type="molecule type" value="Genomic_DNA"/>
</dbReference>
<dbReference type="Gene3D" id="3.40.30.10">
    <property type="entry name" value="Glutaredoxin"/>
    <property type="match status" value="1"/>
</dbReference>
<dbReference type="PANTHER" id="PTHR13887">
    <property type="entry name" value="GLUTATHIONE S-TRANSFERASE KAPPA"/>
    <property type="match status" value="1"/>
</dbReference>
<accession>R4WQD1</accession>
<dbReference type="HOGENOM" id="CLU_069253_0_4_4"/>
<evidence type="ECO:0000313" key="3">
    <source>
        <dbReference type="Proteomes" id="UP000013966"/>
    </source>
</evidence>
<reference evidence="2 3" key="2">
    <citation type="journal article" date="2018" name="Int. J. Syst. Evol. Microbiol.">
        <title>Burkholderia insecticola sp. nov., a gut symbiotic bacterium of the bean bug Riptortus pedestris.</title>
        <authorList>
            <person name="Takeshita K."/>
            <person name="Tamaki H."/>
            <person name="Ohbayashi T."/>
            <person name="Meng X.-Y."/>
            <person name="Sone T."/>
            <person name="Mitani Y."/>
            <person name="Peeters C."/>
            <person name="Kikuchi Y."/>
            <person name="Vandamme P."/>
        </authorList>
    </citation>
    <scope>NUCLEOTIDE SEQUENCE [LARGE SCALE GENOMIC DNA]</scope>
    <source>
        <strain evidence="2">RPE64</strain>
    </source>
</reference>
<proteinExistence type="predicted"/>
<protein>
    <submittedName>
        <fullName evidence="2">DSBA oxidoreductase</fullName>
    </submittedName>
</protein>
<keyword evidence="3" id="KW-1185">Reference proteome</keyword>
<name>R4WQD1_9BURK</name>
<feature type="domain" description="DSBA-like thioredoxin" evidence="1">
    <location>
        <begin position="30"/>
        <end position="230"/>
    </location>
</feature>